<dbReference type="PANTHER" id="PTHR18945">
    <property type="entry name" value="NEUROTRANSMITTER GATED ION CHANNEL"/>
    <property type="match status" value="1"/>
</dbReference>
<feature type="transmembrane region" description="Helical" evidence="5">
    <location>
        <begin position="319"/>
        <end position="336"/>
    </location>
</feature>
<dbReference type="Pfam" id="PF02931">
    <property type="entry name" value="Neur_chan_LBD"/>
    <property type="match status" value="1"/>
</dbReference>
<feature type="transmembrane region" description="Helical" evidence="5">
    <location>
        <begin position="343"/>
        <end position="368"/>
    </location>
</feature>
<feature type="domain" description="Neurotransmitter-gated ion-channel ligand-binding" evidence="7">
    <location>
        <begin position="45"/>
        <end position="249"/>
    </location>
</feature>
<organism evidence="8 9">
    <name type="scientific">Zootermopsis nevadensis</name>
    <name type="common">Dampwood termite</name>
    <dbReference type="NCBI Taxonomy" id="136037"/>
    <lineage>
        <taxon>Eukaryota</taxon>
        <taxon>Metazoa</taxon>
        <taxon>Ecdysozoa</taxon>
        <taxon>Arthropoda</taxon>
        <taxon>Hexapoda</taxon>
        <taxon>Insecta</taxon>
        <taxon>Pterygota</taxon>
        <taxon>Neoptera</taxon>
        <taxon>Polyneoptera</taxon>
        <taxon>Dictyoptera</taxon>
        <taxon>Blattodea</taxon>
        <taxon>Blattoidea</taxon>
        <taxon>Termitoidae</taxon>
        <taxon>Termopsidae</taxon>
        <taxon>Zootermopsis</taxon>
    </lineage>
</organism>
<dbReference type="InterPro" id="IPR006202">
    <property type="entry name" value="Neur_chan_lig-bd"/>
</dbReference>
<dbReference type="CDD" id="cd18989">
    <property type="entry name" value="LGIC_ECD_cation"/>
    <property type="match status" value="1"/>
</dbReference>
<dbReference type="EMBL" id="KK852722">
    <property type="protein sequence ID" value="KDR17728.1"/>
    <property type="molecule type" value="Genomic_DNA"/>
</dbReference>
<dbReference type="InterPro" id="IPR038050">
    <property type="entry name" value="Neuro_actylchol_rec"/>
</dbReference>
<dbReference type="OrthoDB" id="410315at2759"/>
<accession>A0A067R3V8</accession>
<dbReference type="SUPFAM" id="SSF63712">
    <property type="entry name" value="Nicotinic receptor ligand binding domain-like"/>
    <property type="match status" value="1"/>
</dbReference>
<feature type="signal peptide" evidence="6">
    <location>
        <begin position="1"/>
        <end position="28"/>
    </location>
</feature>
<dbReference type="GO" id="GO:0005230">
    <property type="term" value="F:extracellular ligand-gated monoatomic ion channel activity"/>
    <property type="evidence" value="ECO:0007669"/>
    <property type="project" value="InterPro"/>
</dbReference>
<evidence type="ECO:0000313" key="9">
    <source>
        <dbReference type="Proteomes" id="UP000027135"/>
    </source>
</evidence>
<feature type="chain" id="PRO_5001648334" evidence="6">
    <location>
        <begin position="29"/>
        <end position="419"/>
    </location>
</feature>
<keyword evidence="4 5" id="KW-0472">Membrane</keyword>
<evidence type="ECO:0000256" key="5">
    <source>
        <dbReference type="SAM" id="Phobius"/>
    </source>
</evidence>
<dbReference type="Proteomes" id="UP000027135">
    <property type="component" value="Unassembled WGS sequence"/>
</dbReference>
<evidence type="ECO:0000256" key="4">
    <source>
        <dbReference type="ARBA" id="ARBA00023136"/>
    </source>
</evidence>
<dbReference type="GO" id="GO:0016020">
    <property type="term" value="C:membrane"/>
    <property type="evidence" value="ECO:0007669"/>
    <property type="project" value="UniProtKB-SubCell"/>
</dbReference>
<dbReference type="OMA" id="CCPNDTY"/>
<feature type="transmembrane region" description="Helical" evidence="5">
    <location>
        <begin position="256"/>
        <end position="274"/>
    </location>
</feature>
<keyword evidence="2 5" id="KW-0812">Transmembrane</keyword>
<dbReference type="InterPro" id="IPR036719">
    <property type="entry name" value="Neuro-gated_channel_TM_sf"/>
</dbReference>
<evidence type="ECO:0000256" key="1">
    <source>
        <dbReference type="ARBA" id="ARBA00004141"/>
    </source>
</evidence>
<evidence type="ECO:0000259" key="7">
    <source>
        <dbReference type="Pfam" id="PF02931"/>
    </source>
</evidence>
<reference evidence="8 9" key="1">
    <citation type="journal article" date="2014" name="Nat. Commun.">
        <title>Molecular traces of alternative social organization in a termite genome.</title>
        <authorList>
            <person name="Terrapon N."/>
            <person name="Li C."/>
            <person name="Robertson H.M."/>
            <person name="Ji L."/>
            <person name="Meng X."/>
            <person name="Booth W."/>
            <person name="Chen Z."/>
            <person name="Childers C.P."/>
            <person name="Glastad K.M."/>
            <person name="Gokhale K."/>
            <person name="Gowin J."/>
            <person name="Gronenberg W."/>
            <person name="Hermansen R.A."/>
            <person name="Hu H."/>
            <person name="Hunt B.G."/>
            <person name="Huylmans A.K."/>
            <person name="Khalil S.M."/>
            <person name="Mitchell R.D."/>
            <person name="Munoz-Torres M.C."/>
            <person name="Mustard J.A."/>
            <person name="Pan H."/>
            <person name="Reese J.T."/>
            <person name="Scharf M.E."/>
            <person name="Sun F."/>
            <person name="Vogel H."/>
            <person name="Xiao J."/>
            <person name="Yang W."/>
            <person name="Yang Z."/>
            <person name="Yang Z."/>
            <person name="Zhou J."/>
            <person name="Zhu J."/>
            <person name="Brent C.S."/>
            <person name="Elsik C.G."/>
            <person name="Goodisman M.A."/>
            <person name="Liberles D.A."/>
            <person name="Roe R.M."/>
            <person name="Vargo E.L."/>
            <person name="Vilcinskas A."/>
            <person name="Wang J."/>
            <person name="Bornberg-Bauer E."/>
            <person name="Korb J."/>
            <person name="Zhang G."/>
            <person name="Liebig J."/>
        </authorList>
    </citation>
    <scope>NUCLEOTIDE SEQUENCE [LARGE SCALE GENOMIC DNA]</scope>
    <source>
        <tissue evidence="8">Whole organism</tissue>
    </source>
</reference>
<dbReference type="GO" id="GO:0004888">
    <property type="term" value="F:transmembrane signaling receptor activity"/>
    <property type="evidence" value="ECO:0007669"/>
    <property type="project" value="InterPro"/>
</dbReference>
<evidence type="ECO:0000313" key="8">
    <source>
        <dbReference type="EMBL" id="KDR17728.1"/>
    </source>
</evidence>
<dbReference type="AlphaFoldDB" id="A0A067R3V8"/>
<keyword evidence="8" id="KW-0675">Receptor</keyword>
<keyword evidence="6" id="KW-0732">Signal</keyword>
<dbReference type="InterPro" id="IPR006201">
    <property type="entry name" value="Neur_channel"/>
</dbReference>
<dbReference type="SUPFAM" id="SSF90112">
    <property type="entry name" value="Neurotransmitter-gated ion-channel transmembrane pore"/>
    <property type="match status" value="1"/>
</dbReference>
<gene>
    <name evidence="8" type="ORF">L798_07269</name>
</gene>
<evidence type="ECO:0000256" key="3">
    <source>
        <dbReference type="ARBA" id="ARBA00022989"/>
    </source>
</evidence>
<protein>
    <submittedName>
        <fullName evidence="8">Neuronal acetylcholine receptor subunit alpha-6</fullName>
    </submittedName>
</protein>
<dbReference type="InParanoid" id="A0A067R3V8"/>
<dbReference type="Gene3D" id="2.70.170.10">
    <property type="entry name" value="Neurotransmitter-gated ion-channel ligand-binding domain"/>
    <property type="match status" value="1"/>
</dbReference>
<keyword evidence="9" id="KW-1185">Reference proteome</keyword>
<comment type="subcellular location">
    <subcellularLocation>
        <location evidence="1">Membrane</location>
        <topology evidence="1">Multi-pass membrane protein</topology>
    </subcellularLocation>
</comment>
<keyword evidence="3 5" id="KW-1133">Transmembrane helix</keyword>
<dbReference type="eggNOG" id="KOG3646">
    <property type="taxonomic scope" value="Eukaryota"/>
</dbReference>
<feature type="transmembrane region" description="Helical" evidence="5">
    <location>
        <begin position="281"/>
        <end position="299"/>
    </location>
</feature>
<evidence type="ECO:0000256" key="6">
    <source>
        <dbReference type="SAM" id="SignalP"/>
    </source>
</evidence>
<name>A0A067R3V8_ZOONE</name>
<proteinExistence type="predicted"/>
<evidence type="ECO:0000256" key="2">
    <source>
        <dbReference type="ARBA" id="ARBA00022692"/>
    </source>
</evidence>
<dbReference type="Gene3D" id="1.20.58.390">
    <property type="entry name" value="Neurotransmitter-gated ion-channel transmembrane domain"/>
    <property type="match status" value="1"/>
</dbReference>
<feature type="transmembrane region" description="Helical" evidence="5">
    <location>
        <begin position="391"/>
        <end position="418"/>
    </location>
</feature>
<dbReference type="FunFam" id="2.70.170.10:FF:000028">
    <property type="entry name" value="AcetylCholine Receptor"/>
    <property type="match status" value="1"/>
</dbReference>
<dbReference type="InterPro" id="IPR036734">
    <property type="entry name" value="Neur_chan_lig-bd_sf"/>
</dbReference>
<sequence length="419" mass="48065">MDRFLFVLNKSALLIILVVWMSFELVDADEITCPTSKPTTMETRLRNQYMYDTINRPIQQNGNNSVDVRIRLVLKKFDFDVKEDKLEIHSWFVMYWKDCRYSWDPSKFDNIREIRMPSNLLWKPDFADFSTYDMVKALSFTQAFLCILYSNGAVMCVPPYNHVVSCSADLTRWPYDTHTCTMTIGSWTHTGEQLNISQLEPGIVLNGYNLNREWKLASMRSYKEVAKDKCCPNDTFVTASFQFVLQRHPGSYSSTVVFPAVVLMVLTLVTFWMEPSETDRLMLSAVNVLSHILFLQHLGSLLPANGDQTPLMVTFYRDSMFLAAMTLLTAVIVPSLRATTMNLPLWASAFTSWVLHNWFGQVFIFQILGQKNAGSVKDTSGGEDGTPRPNWILFTSLLDFIFFVATLLSYFILLLGYIP</sequence>